<dbReference type="InterPro" id="IPR017972">
    <property type="entry name" value="Cyt_P450_CS"/>
</dbReference>
<keyword evidence="7" id="KW-1133">Transmembrane helix</keyword>
<keyword evidence="3 6" id="KW-0349">Heme</keyword>
<evidence type="ECO:0000256" key="6">
    <source>
        <dbReference type="RuleBase" id="RU000461"/>
    </source>
</evidence>
<dbReference type="Gene3D" id="1.10.630.10">
    <property type="entry name" value="Cytochrome P450"/>
    <property type="match status" value="1"/>
</dbReference>
<evidence type="ECO:0000256" key="7">
    <source>
        <dbReference type="SAM" id="Phobius"/>
    </source>
</evidence>
<comment type="caution">
    <text evidence="8">The sequence shown here is derived from an EMBL/GenBank/DDBJ whole genome shotgun (WGS) entry which is preliminary data.</text>
</comment>
<keyword evidence="5 6" id="KW-0408">Iron</keyword>
<dbReference type="InterPro" id="IPR002401">
    <property type="entry name" value="Cyt_P450_E_grp-I"/>
</dbReference>
<proteinExistence type="inferred from homology"/>
<protein>
    <recommendedName>
        <fullName evidence="10">Cytochrome P450</fullName>
    </recommendedName>
</protein>
<dbReference type="PRINTS" id="PR00463">
    <property type="entry name" value="EP450I"/>
</dbReference>
<organism evidence="8 9">
    <name type="scientific">Remersonia thermophila</name>
    <dbReference type="NCBI Taxonomy" id="72144"/>
    <lineage>
        <taxon>Eukaryota</taxon>
        <taxon>Fungi</taxon>
        <taxon>Dikarya</taxon>
        <taxon>Ascomycota</taxon>
        <taxon>Pezizomycotina</taxon>
        <taxon>Sordariomycetes</taxon>
        <taxon>Sordariomycetidae</taxon>
        <taxon>Sordariales</taxon>
        <taxon>Sordariales incertae sedis</taxon>
        <taxon>Remersonia</taxon>
    </lineage>
</organism>
<gene>
    <name evidence="8" type="ORF">VTJ83DRAFT_5439</name>
</gene>
<dbReference type="PROSITE" id="PS00086">
    <property type="entry name" value="CYTOCHROME_P450"/>
    <property type="match status" value="1"/>
</dbReference>
<sequence length="539" mass="60164">MAPSDAPGLVGLVVALLALGSWHFVIYPAVFSPLRRIPNAHWSAPFSRLWILFIRFSRRENRTLLAVHRRLGPVVRIGPRELSINDLEAVRTVYQGGFDKPVWYAVFDNYGVPCMFSTRGMAEHSARKRLISHVYSKPYIHASPAVAAQSSAILFDRLLPILEGSVSRPSSLNVIDMYSVFMAATMDFIAGYIFGLRNGSNFLRDKAYRNHFLELYKARNDYGIYDQELPRLTAWCRRLGVPLCPRWVDDANRELGEWCRRLCDAMTGSEAAAEDESTETAGAGDRPVVWKALVSGLENEEAKNGSSSILYPTALANRRLSIASELFDHVLAGQETAGLTLTYLAWRLSQSPELQAQLRAELLALSPGLRVSADGPSPAMPDPKQLDGLPLLHAVLMETLRLHAPLPGAQPRQTPEKGCRIGPHEVPGGVRVAAMAYALHRDETAFPEPLKWDPARWLPSAASEEEKRQRNRQFWAFSSGGRMCIGSNFAMHEMKLITAAIYSNYTTHIVDDDGMENPTDGYASRPRHERLFLRLEKVA</sequence>
<comment type="cofactor">
    <cofactor evidence="1">
        <name>heme</name>
        <dbReference type="ChEBI" id="CHEBI:30413"/>
    </cofactor>
</comment>
<reference evidence="8 9" key="1">
    <citation type="journal article" date="2024" name="Commun. Biol.">
        <title>Comparative genomic analysis of thermophilic fungi reveals convergent evolutionary adaptations and gene losses.</title>
        <authorList>
            <person name="Steindorff A.S."/>
            <person name="Aguilar-Pontes M.V."/>
            <person name="Robinson A.J."/>
            <person name="Andreopoulos B."/>
            <person name="LaButti K."/>
            <person name="Kuo A."/>
            <person name="Mondo S."/>
            <person name="Riley R."/>
            <person name="Otillar R."/>
            <person name="Haridas S."/>
            <person name="Lipzen A."/>
            <person name="Grimwood J."/>
            <person name="Schmutz J."/>
            <person name="Clum A."/>
            <person name="Reid I.D."/>
            <person name="Moisan M.C."/>
            <person name="Butler G."/>
            <person name="Nguyen T.T.M."/>
            <person name="Dewar K."/>
            <person name="Conant G."/>
            <person name="Drula E."/>
            <person name="Henrissat B."/>
            <person name="Hansel C."/>
            <person name="Singer S."/>
            <person name="Hutchinson M.I."/>
            <person name="de Vries R.P."/>
            <person name="Natvig D.O."/>
            <person name="Powell A.J."/>
            <person name="Tsang A."/>
            <person name="Grigoriev I.V."/>
        </authorList>
    </citation>
    <scope>NUCLEOTIDE SEQUENCE [LARGE SCALE GENOMIC DNA]</scope>
    <source>
        <strain evidence="8 9">ATCC 22073</strain>
    </source>
</reference>
<dbReference type="Pfam" id="PF00067">
    <property type="entry name" value="p450"/>
    <property type="match status" value="1"/>
</dbReference>
<evidence type="ECO:0000313" key="8">
    <source>
        <dbReference type="EMBL" id="KAL2266087.1"/>
    </source>
</evidence>
<keyword evidence="7" id="KW-0812">Transmembrane</keyword>
<dbReference type="PANTHER" id="PTHR24305:SF166">
    <property type="entry name" value="CYTOCHROME P450 12A4, MITOCHONDRIAL-RELATED"/>
    <property type="match status" value="1"/>
</dbReference>
<name>A0ABR4D919_9PEZI</name>
<evidence type="ECO:0000256" key="5">
    <source>
        <dbReference type="ARBA" id="ARBA00023004"/>
    </source>
</evidence>
<dbReference type="InterPro" id="IPR036396">
    <property type="entry name" value="Cyt_P450_sf"/>
</dbReference>
<keyword evidence="9" id="KW-1185">Reference proteome</keyword>
<evidence type="ECO:0000256" key="3">
    <source>
        <dbReference type="ARBA" id="ARBA00022617"/>
    </source>
</evidence>
<feature type="transmembrane region" description="Helical" evidence="7">
    <location>
        <begin position="6"/>
        <end position="27"/>
    </location>
</feature>
<evidence type="ECO:0000256" key="2">
    <source>
        <dbReference type="ARBA" id="ARBA00010617"/>
    </source>
</evidence>
<dbReference type="Proteomes" id="UP001600064">
    <property type="component" value="Unassembled WGS sequence"/>
</dbReference>
<dbReference type="PANTHER" id="PTHR24305">
    <property type="entry name" value="CYTOCHROME P450"/>
    <property type="match status" value="1"/>
</dbReference>
<dbReference type="InterPro" id="IPR050121">
    <property type="entry name" value="Cytochrome_P450_monoxygenase"/>
</dbReference>
<keyword evidence="4 6" id="KW-0479">Metal-binding</keyword>
<evidence type="ECO:0000256" key="4">
    <source>
        <dbReference type="ARBA" id="ARBA00022723"/>
    </source>
</evidence>
<dbReference type="GeneID" id="98126683"/>
<dbReference type="EMBL" id="JAZGUE010000005">
    <property type="protein sequence ID" value="KAL2266087.1"/>
    <property type="molecule type" value="Genomic_DNA"/>
</dbReference>
<evidence type="ECO:0000256" key="1">
    <source>
        <dbReference type="ARBA" id="ARBA00001971"/>
    </source>
</evidence>
<keyword evidence="7" id="KW-0472">Membrane</keyword>
<accession>A0ABR4D919</accession>
<dbReference type="InterPro" id="IPR001128">
    <property type="entry name" value="Cyt_P450"/>
</dbReference>
<evidence type="ECO:0000313" key="9">
    <source>
        <dbReference type="Proteomes" id="UP001600064"/>
    </source>
</evidence>
<keyword evidence="6" id="KW-0560">Oxidoreductase</keyword>
<dbReference type="RefSeq" id="XP_070864814.1">
    <property type="nucleotide sequence ID" value="XM_071012039.1"/>
</dbReference>
<dbReference type="SUPFAM" id="SSF48264">
    <property type="entry name" value="Cytochrome P450"/>
    <property type="match status" value="1"/>
</dbReference>
<dbReference type="CDD" id="cd11059">
    <property type="entry name" value="CYP_fungal"/>
    <property type="match status" value="1"/>
</dbReference>
<keyword evidence="6" id="KW-0503">Monooxygenase</keyword>
<comment type="similarity">
    <text evidence="2 6">Belongs to the cytochrome P450 family.</text>
</comment>
<evidence type="ECO:0008006" key="10">
    <source>
        <dbReference type="Google" id="ProtNLM"/>
    </source>
</evidence>
<dbReference type="PRINTS" id="PR00385">
    <property type="entry name" value="P450"/>
</dbReference>